<dbReference type="Gene3D" id="2.40.10.10">
    <property type="entry name" value="Trypsin-like serine proteases"/>
    <property type="match status" value="1"/>
</dbReference>
<dbReference type="SMART" id="SM00020">
    <property type="entry name" value="Tryp_SPc"/>
    <property type="match status" value="1"/>
</dbReference>
<dbReference type="InterPro" id="IPR009003">
    <property type="entry name" value="Peptidase_S1_PA"/>
</dbReference>
<dbReference type="SUPFAM" id="SSF50494">
    <property type="entry name" value="Trypsin-like serine proteases"/>
    <property type="match status" value="1"/>
</dbReference>
<protein>
    <submittedName>
        <fullName evidence="3">Peptidase S1 domain-containing protein</fullName>
    </submittedName>
</protein>
<keyword evidence="4" id="KW-1185">Reference proteome</keyword>
<dbReference type="PROSITE" id="PS00134">
    <property type="entry name" value="TRYPSIN_HIS"/>
    <property type="match status" value="1"/>
</dbReference>
<dbReference type="VEuPathDB" id="VectorBase:RPRC004956"/>
<comment type="similarity">
    <text evidence="2">Belongs to the peptidase S1 family. CLIP subfamily.</text>
</comment>
<dbReference type="PROSITE" id="PS50240">
    <property type="entry name" value="TRYPSIN_DOM"/>
    <property type="match status" value="1"/>
</dbReference>
<organism evidence="3 4">
    <name type="scientific">Rhodnius prolixus</name>
    <name type="common">Triatomid bug</name>
    <dbReference type="NCBI Taxonomy" id="13249"/>
    <lineage>
        <taxon>Eukaryota</taxon>
        <taxon>Metazoa</taxon>
        <taxon>Ecdysozoa</taxon>
        <taxon>Arthropoda</taxon>
        <taxon>Hexapoda</taxon>
        <taxon>Insecta</taxon>
        <taxon>Pterygota</taxon>
        <taxon>Neoptera</taxon>
        <taxon>Paraneoptera</taxon>
        <taxon>Hemiptera</taxon>
        <taxon>Heteroptera</taxon>
        <taxon>Panheteroptera</taxon>
        <taxon>Cimicomorpha</taxon>
        <taxon>Reduviidae</taxon>
        <taxon>Triatominae</taxon>
        <taxon>Rhodnius</taxon>
    </lineage>
</organism>
<evidence type="ECO:0000313" key="3">
    <source>
        <dbReference type="EnsemblMetazoa" id="RPRC004956-PA"/>
    </source>
</evidence>
<dbReference type="InterPro" id="IPR043504">
    <property type="entry name" value="Peptidase_S1_PA_chymotrypsin"/>
</dbReference>
<evidence type="ECO:0000256" key="2">
    <source>
        <dbReference type="ARBA" id="ARBA00024195"/>
    </source>
</evidence>
<dbReference type="InterPro" id="IPR018114">
    <property type="entry name" value="TRYPSIN_HIS"/>
</dbReference>
<dbReference type="PRINTS" id="PR00722">
    <property type="entry name" value="CHYMOTRYPSIN"/>
</dbReference>
<evidence type="ECO:0000313" key="4">
    <source>
        <dbReference type="Proteomes" id="UP000015103"/>
    </source>
</evidence>
<dbReference type="InterPro" id="IPR001254">
    <property type="entry name" value="Trypsin_dom"/>
</dbReference>
<dbReference type="GO" id="GO:0006508">
    <property type="term" value="P:proteolysis"/>
    <property type="evidence" value="ECO:0007669"/>
    <property type="project" value="InterPro"/>
</dbReference>
<dbReference type="Proteomes" id="UP000015103">
    <property type="component" value="Unassembled WGS sequence"/>
</dbReference>
<keyword evidence="1" id="KW-1015">Disulfide bond</keyword>
<name>T1HLN2_RHOPR</name>
<dbReference type="STRING" id="13249.T1HLN2"/>
<evidence type="ECO:0000256" key="1">
    <source>
        <dbReference type="ARBA" id="ARBA00023157"/>
    </source>
</evidence>
<dbReference type="HOGENOM" id="CLU_922341_0_0_1"/>
<dbReference type="AlphaFoldDB" id="T1HLN2"/>
<dbReference type="InParanoid" id="T1HLN2"/>
<dbReference type="GO" id="GO:0004252">
    <property type="term" value="F:serine-type endopeptidase activity"/>
    <property type="evidence" value="ECO:0007669"/>
    <property type="project" value="InterPro"/>
</dbReference>
<dbReference type="EnsemblMetazoa" id="RPRC004956-RA">
    <property type="protein sequence ID" value="RPRC004956-PA"/>
    <property type="gene ID" value="RPRC004956"/>
</dbReference>
<accession>T1HLN2</accession>
<dbReference type="InterPro" id="IPR001314">
    <property type="entry name" value="Peptidase_S1A"/>
</dbReference>
<proteinExistence type="inferred from homology"/>
<dbReference type="eggNOG" id="KOG3627">
    <property type="taxonomic scope" value="Eukaryota"/>
</dbReference>
<dbReference type="Pfam" id="PF00089">
    <property type="entry name" value="Trypsin"/>
    <property type="match status" value="1"/>
</dbReference>
<dbReference type="InterPro" id="IPR051487">
    <property type="entry name" value="Ser/Thr_Proteases_Immune/Dev"/>
</dbReference>
<dbReference type="PANTHER" id="PTHR24256">
    <property type="entry name" value="TRYPTASE-RELATED"/>
    <property type="match status" value="1"/>
</dbReference>
<dbReference type="EMBL" id="ACPB03014043">
    <property type="status" value="NOT_ANNOTATED_CDS"/>
    <property type="molecule type" value="Genomic_DNA"/>
</dbReference>
<sequence>MKKVCNNKNESQLKSQMTTSLNIMCIQTQIFVFNFLVLIVKGKEYENRTYAGNETSIYSSPYTVFLIPIGCTGALIHEEWILSAGHCLLGQDVSQLYAAIGASDSKIAHFYIKVETIFFNPNFREVKTVSDLALLARYDMALIKLMRPVTLARDVQILELETEDWPNHPRLCKLTGYGINIFNDTKLHSSQIYLSRNCGCISDPHVLCAEFGMGDSPCYGDSGGIVVCDGKGAAITSRGIPHMYCTDESEAEKQFRGQVCGLKDFYYVFTQIRENFFWLNDHLTKNGAIKLTNNCLQFYLLLIGLKCVFC</sequence>
<reference evidence="3" key="1">
    <citation type="submission" date="2015-05" db="UniProtKB">
        <authorList>
            <consortium name="EnsemblMetazoa"/>
        </authorList>
    </citation>
    <scope>IDENTIFICATION</scope>
</reference>